<feature type="transmembrane region" description="Helical" evidence="2">
    <location>
        <begin position="143"/>
        <end position="167"/>
    </location>
</feature>
<proteinExistence type="predicted"/>
<feature type="compositionally biased region" description="Acidic residues" evidence="1">
    <location>
        <begin position="220"/>
        <end position="236"/>
    </location>
</feature>
<feature type="compositionally biased region" description="Basic and acidic residues" evidence="1">
    <location>
        <begin position="269"/>
        <end position="280"/>
    </location>
</feature>
<dbReference type="Pfam" id="PF04854">
    <property type="entry name" value="DUF624"/>
    <property type="match status" value="1"/>
</dbReference>
<evidence type="ECO:0000313" key="4">
    <source>
        <dbReference type="Proteomes" id="UP000189857"/>
    </source>
</evidence>
<keyword evidence="2" id="KW-1133">Transmembrane helix</keyword>
<gene>
    <name evidence="3" type="ORF">SAMN02745110_00135</name>
</gene>
<dbReference type="Proteomes" id="UP000189857">
    <property type="component" value="Unassembled WGS sequence"/>
</dbReference>
<feature type="transmembrane region" description="Helical" evidence="2">
    <location>
        <begin position="20"/>
        <end position="43"/>
    </location>
</feature>
<keyword evidence="2" id="KW-0472">Membrane</keyword>
<evidence type="ECO:0000256" key="2">
    <source>
        <dbReference type="SAM" id="Phobius"/>
    </source>
</evidence>
<feature type="compositionally biased region" description="Low complexity" evidence="1">
    <location>
        <begin position="313"/>
        <end position="333"/>
    </location>
</feature>
<feature type="region of interest" description="Disordered" evidence="1">
    <location>
        <begin position="220"/>
        <end position="248"/>
    </location>
</feature>
<dbReference type="RefSeq" id="WP_078785818.1">
    <property type="nucleotide sequence ID" value="NZ_FMTO01000002.1"/>
</dbReference>
<evidence type="ECO:0000313" key="3">
    <source>
        <dbReference type="EMBL" id="SJZ36887.1"/>
    </source>
</evidence>
<name>A0A1T4K3L6_9FIRM</name>
<reference evidence="3 4" key="1">
    <citation type="submission" date="2017-02" db="EMBL/GenBank/DDBJ databases">
        <authorList>
            <person name="Peterson S.W."/>
        </authorList>
    </citation>
    <scope>NUCLEOTIDE SEQUENCE [LARGE SCALE GENOMIC DNA]</scope>
    <source>
        <strain evidence="3 4">ATCC 17233</strain>
    </source>
</reference>
<keyword evidence="2" id="KW-0812">Transmembrane</keyword>
<dbReference type="InterPro" id="IPR006938">
    <property type="entry name" value="DUF624"/>
</dbReference>
<feature type="region of interest" description="Disordered" evidence="1">
    <location>
        <begin position="269"/>
        <end position="384"/>
    </location>
</feature>
<feature type="compositionally biased region" description="Polar residues" evidence="1">
    <location>
        <begin position="303"/>
        <end position="312"/>
    </location>
</feature>
<accession>A0A1T4K3L6</accession>
<feature type="transmembrane region" description="Helical" evidence="2">
    <location>
        <begin position="75"/>
        <end position="96"/>
    </location>
</feature>
<feature type="compositionally biased region" description="Basic and acidic residues" evidence="1">
    <location>
        <begin position="339"/>
        <end position="349"/>
    </location>
</feature>
<evidence type="ECO:0000256" key="1">
    <source>
        <dbReference type="SAM" id="MobiDB-lite"/>
    </source>
</evidence>
<feature type="transmembrane region" description="Helical" evidence="2">
    <location>
        <begin position="173"/>
        <end position="194"/>
    </location>
</feature>
<feature type="compositionally biased region" description="Basic and acidic residues" evidence="1">
    <location>
        <begin position="237"/>
        <end position="248"/>
    </location>
</feature>
<keyword evidence="4" id="KW-1185">Reference proteome</keyword>
<feature type="compositionally biased region" description="Polar residues" evidence="1">
    <location>
        <begin position="350"/>
        <end position="378"/>
    </location>
</feature>
<feature type="compositionally biased region" description="Low complexity" evidence="1">
    <location>
        <begin position="281"/>
        <end position="296"/>
    </location>
</feature>
<feature type="transmembrane region" description="Helical" evidence="2">
    <location>
        <begin position="108"/>
        <end position="131"/>
    </location>
</feature>
<dbReference type="EMBL" id="FUXA01000003">
    <property type="protein sequence ID" value="SJZ36887.1"/>
    <property type="molecule type" value="Genomic_DNA"/>
</dbReference>
<sequence length="384" mass="43178">MGIFDYDSPLMETISRITDYVFLTIITLICCIPIVTIGPAFIAKYYVSMKMVRGEEPVVIKSYFRSFKENFKQGVILTLIMLPVVVFFVWDWYLILYTGVKFIPAMKYALGVLTVLTAMAIFSLFPMVARFQITNFEAIKSSFVFALANFLRVLIGIIMIVAPIVIAKYYLKWGWLIMLFASVIMLHLNSMFFVKKFKQVERANAYGDEDDDELYYDELDEDKEDSDEDSEDDAEDADTKEVDEKKSDVKEAKTKVIAVSKSISEEKAIKKSEDKLENKSNDNSNKSESSENIANNTADKNEAGNNTKSTVGNKANNKDNNNVKSNKQSSAKKGTQSKPAEKSISERIKSANSVIGNSVNNEKADNKNGTNHGQNSGKNKGKKR</sequence>
<organism evidence="3 4">
    <name type="scientific">Eubacterium ruminantium</name>
    <dbReference type="NCBI Taxonomy" id="42322"/>
    <lineage>
        <taxon>Bacteria</taxon>
        <taxon>Bacillati</taxon>
        <taxon>Bacillota</taxon>
        <taxon>Clostridia</taxon>
        <taxon>Eubacteriales</taxon>
        <taxon>Eubacteriaceae</taxon>
        <taxon>Eubacterium</taxon>
    </lineage>
</organism>
<dbReference type="OrthoDB" id="9814991at2"/>
<protein>
    <submittedName>
        <fullName evidence="3">Uncharacterized membrane protein YesL</fullName>
    </submittedName>
</protein>
<dbReference type="AlphaFoldDB" id="A0A1T4K3L6"/>